<gene>
    <name evidence="2" type="ORF">S01H1_05651</name>
</gene>
<reference evidence="2" key="1">
    <citation type="journal article" date="2014" name="Front. Microbiol.">
        <title>High frequency of phylogenetically diverse reductive dehalogenase-homologous genes in deep subseafloor sedimentary metagenomes.</title>
        <authorList>
            <person name="Kawai M."/>
            <person name="Futagami T."/>
            <person name="Toyoda A."/>
            <person name="Takaki Y."/>
            <person name="Nishi S."/>
            <person name="Hori S."/>
            <person name="Arai W."/>
            <person name="Tsubouchi T."/>
            <person name="Morono Y."/>
            <person name="Uchiyama I."/>
            <person name="Ito T."/>
            <person name="Fujiyama A."/>
            <person name="Inagaki F."/>
            <person name="Takami H."/>
        </authorList>
    </citation>
    <scope>NUCLEOTIDE SEQUENCE</scope>
    <source>
        <strain evidence="2">Expedition CK06-06</strain>
    </source>
</reference>
<proteinExistence type="predicted"/>
<comment type="caution">
    <text evidence="2">The sequence shown here is derived from an EMBL/GenBank/DDBJ whole genome shotgun (WGS) entry which is preliminary data.</text>
</comment>
<dbReference type="AlphaFoldDB" id="X0S277"/>
<organism evidence="2">
    <name type="scientific">marine sediment metagenome</name>
    <dbReference type="NCBI Taxonomy" id="412755"/>
    <lineage>
        <taxon>unclassified sequences</taxon>
        <taxon>metagenomes</taxon>
        <taxon>ecological metagenomes</taxon>
    </lineage>
</organism>
<feature type="domain" description="SMODS and SLOG-associating 2TM effector" evidence="1">
    <location>
        <begin position="1"/>
        <end position="88"/>
    </location>
</feature>
<sequence length="111" mass="12501">KNYDLGKIAQRHKEAADKLWDIRESYLSLLTDIVAGHIRIESIRQTRGDLQEKLASIYTGAPQSNSKAYALAQESLKKYEEMTFSDEEIDTFLPHPLRKSGSSEDTASVGK</sequence>
<dbReference type="Pfam" id="PF18186">
    <property type="entry name" value="SLATT_4"/>
    <property type="match status" value="1"/>
</dbReference>
<dbReference type="NCBIfam" id="NF033632">
    <property type="entry name" value="SLATT_4"/>
    <property type="match status" value="1"/>
</dbReference>
<protein>
    <recommendedName>
        <fullName evidence="1">SMODS and SLOG-associating 2TM effector domain-containing protein</fullName>
    </recommendedName>
</protein>
<feature type="non-terminal residue" evidence="2">
    <location>
        <position position="1"/>
    </location>
</feature>
<accession>X0S277</accession>
<dbReference type="EMBL" id="BARS01002942">
    <property type="protein sequence ID" value="GAF75154.1"/>
    <property type="molecule type" value="Genomic_DNA"/>
</dbReference>
<name>X0S277_9ZZZZ</name>
<evidence type="ECO:0000259" key="1">
    <source>
        <dbReference type="Pfam" id="PF18186"/>
    </source>
</evidence>
<evidence type="ECO:0000313" key="2">
    <source>
        <dbReference type="EMBL" id="GAF75154.1"/>
    </source>
</evidence>
<dbReference type="InterPro" id="IPR040811">
    <property type="entry name" value="SLATT_4"/>
</dbReference>